<sequence>MISVMDSAEYRRMADVELTHWWYQATRRLLRQFIVSELREADRLTARRFLDAGCGTGATGAWLADFGSVIALDTEPEALNLYCQAHPEAHMIHGDISAIDLPDDFVDAALCVTVLYHGEVTDPAAAVREMARVVQPGGLVCLMEPGVRSLRRSHDRVTHAARRFSRRDLEHLAQQASLDIVRSTGAYSFLVPPAWLKSKLEKTESTSDLDNNASGLFGILGFIARIERQLLRVVSLPFGLSVIVIARKKP</sequence>
<name>A0A6J6W319_9ZZZZ</name>
<dbReference type="InterPro" id="IPR029063">
    <property type="entry name" value="SAM-dependent_MTases_sf"/>
</dbReference>
<dbReference type="EMBL" id="CAEZYH010000054">
    <property type="protein sequence ID" value="CAB4723414.1"/>
    <property type="molecule type" value="Genomic_DNA"/>
</dbReference>
<evidence type="ECO:0000313" key="4">
    <source>
        <dbReference type="EMBL" id="CAB4912632.1"/>
    </source>
</evidence>
<protein>
    <submittedName>
        <fullName evidence="3">Unannotated protein</fullName>
    </submittedName>
</protein>
<evidence type="ECO:0000313" key="2">
    <source>
        <dbReference type="EMBL" id="CAB4723414.1"/>
    </source>
</evidence>
<dbReference type="EMBL" id="CAEZZP010000084">
    <property type="protein sequence ID" value="CAB4778129.1"/>
    <property type="molecule type" value="Genomic_DNA"/>
</dbReference>
<feature type="domain" description="Methyltransferase type 11" evidence="1">
    <location>
        <begin position="50"/>
        <end position="141"/>
    </location>
</feature>
<dbReference type="GO" id="GO:0008757">
    <property type="term" value="F:S-adenosylmethionine-dependent methyltransferase activity"/>
    <property type="evidence" value="ECO:0007669"/>
    <property type="project" value="InterPro"/>
</dbReference>
<dbReference type="EMBL" id="CAFBMF010000151">
    <property type="protein sequence ID" value="CAB4912632.1"/>
    <property type="molecule type" value="Genomic_DNA"/>
</dbReference>
<dbReference type="CDD" id="cd02440">
    <property type="entry name" value="AdoMet_MTases"/>
    <property type="match status" value="1"/>
</dbReference>
<dbReference type="InterPro" id="IPR050508">
    <property type="entry name" value="Methyltransf_Superfamily"/>
</dbReference>
<dbReference type="Pfam" id="PF08241">
    <property type="entry name" value="Methyltransf_11"/>
    <property type="match status" value="1"/>
</dbReference>
<dbReference type="PANTHER" id="PTHR42912:SF80">
    <property type="entry name" value="METHYLTRANSFERASE DOMAIN-CONTAINING PROTEIN"/>
    <property type="match status" value="1"/>
</dbReference>
<evidence type="ECO:0000259" key="1">
    <source>
        <dbReference type="Pfam" id="PF08241"/>
    </source>
</evidence>
<dbReference type="AlphaFoldDB" id="A0A6J6W319"/>
<gene>
    <name evidence="2" type="ORF">UFOPK2658_01217</name>
    <name evidence="3" type="ORF">UFOPK2880_01252</name>
    <name evidence="4" type="ORF">UFOPK3494_01626</name>
    <name evidence="5" type="ORF">UFOPK4134_01042</name>
</gene>
<proteinExistence type="predicted"/>
<accession>A0A6J6W319</accession>
<evidence type="ECO:0000313" key="5">
    <source>
        <dbReference type="EMBL" id="CAB5031569.1"/>
    </source>
</evidence>
<organism evidence="3">
    <name type="scientific">freshwater metagenome</name>
    <dbReference type="NCBI Taxonomy" id="449393"/>
    <lineage>
        <taxon>unclassified sequences</taxon>
        <taxon>metagenomes</taxon>
        <taxon>ecological metagenomes</taxon>
    </lineage>
</organism>
<dbReference type="PANTHER" id="PTHR42912">
    <property type="entry name" value="METHYLTRANSFERASE"/>
    <property type="match status" value="1"/>
</dbReference>
<dbReference type="SUPFAM" id="SSF53335">
    <property type="entry name" value="S-adenosyl-L-methionine-dependent methyltransferases"/>
    <property type="match status" value="1"/>
</dbReference>
<dbReference type="Gene3D" id="3.40.50.150">
    <property type="entry name" value="Vaccinia Virus protein VP39"/>
    <property type="match status" value="1"/>
</dbReference>
<dbReference type="InterPro" id="IPR013216">
    <property type="entry name" value="Methyltransf_11"/>
</dbReference>
<evidence type="ECO:0000313" key="3">
    <source>
        <dbReference type="EMBL" id="CAB4778129.1"/>
    </source>
</evidence>
<reference evidence="3" key="1">
    <citation type="submission" date="2020-05" db="EMBL/GenBank/DDBJ databases">
        <authorList>
            <person name="Chiriac C."/>
            <person name="Salcher M."/>
            <person name="Ghai R."/>
            <person name="Kavagutti S V."/>
        </authorList>
    </citation>
    <scope>NUCLEOTIDE SEQUENCE</scope>
</reference>
<dbReference type="EMBL" id="CAFBPS010000075">
    <property type="protein sequence ID" value="CAB5031569.1"/>
    <property type="molecule type" value="Genomic_DNA"/>
</dbReference>